<dbReference type="Proteomes" id="UP001629235">
    <property type="component" value="Unassembled WGS sequence"/>
</dbReference>
<evidence type="ECO:0000313" key="2">
    <source>
        <dbReference type="Proteomes" id="UP001629235"/>
    </source>
</evidence>
<sequence>MAAPEQRIFTITIAPGWCDRRLPGRFHWSSSLHATFGPKNFSARLANDCLFDRKVIALVAAVIGMGVAVVGSAQT</sequence>
<protein>
    <submittedName>
        <fullName evidence="1">Uncharacterized protein</fullName>
    </submittedName>
</protein>
<evidence type="ECO:0000313" key="1">
    <source>
        <dbReference type="EMBL" id="MFM0108297.1"/>
    </source>
</evidence>
<name>A0ACC7NL54_9BURK</name>
<organism evidence="1 2">
    <name type="scientific">Paraburkholderia rhynchosiae</name>
    <dbReference type="NCBI Taxonomy" id="487049"/>
    <lineage>
        <taxon>Bacteria</taxon>
        <taxon>Pseudomonadati</taxon>
        <taxon>Pseudomonadota</taxon>
        <taxon>Betaproteobacteria</taxon>
        <taxon>Burkholderiales</taxon>
        <taxon>Burkholderiaceae</taxon>
        <taxon>Paraburkholderia</taxon>
    </lineage>
</organism>
<accession>A0ACC7NL54</accession>
<dbReference type="EMBL" id="JAQQDW010000111">
    <property type="protein sequence ID" value="MFM0108297.1"/>
    <property type="molecule type" value="Genomic_DNA"/>
</dbReference>
<proteinExistence type="predicted"/>
<comment type="caution">
    <text evidence="1">The sequence shown here is derived from an EMBL/GenBank/DDBJ whole genome shotgun (WGS) entry which is preliminary data.</text>
</comment>
<keyword evidence="2" id="KW-1185">Reference proteome</keyword>
<reference evidence="1 2" key="1">
    <citation type="journal article" date="2024" name="Chem. Sci.">
        <title>Discovery of megapolipeptins by genome mining of a Burkholderiales bacteria collection.</title>
        <authorList>
            <person name="Paulo B.S."/>
            <person name="Recchia M.J.J."/>
            <person name="Lee S."/>
            <person name="Fergusson C.H."/>
            <person name="Romanowski S.B."/>
            <person name="Hernandez A."/>
            <person name="Krull N."/>
            <person name="Liu D.Y."/>
            <person name="Cavanagh H."/>
            <person name="Bos A."/>
            <person name="Gray C.A."/>
            <person name="Murphy B.T."/>
            <person name="Linington R.G."/>
            <person name="Eustaquio A.S."/>
        </authorList>
    </citation>
    <scope>NUCLEOTIDE SEQUENCE [LARGE SCALE GENOMIC DNA]</scope>
    <source>
        <strain evidence="1 2">RL18-126-BIB-B</strain>
    </source>
</reference>
<gene>
    <name evidence="1" type="ORF">PQR01_33905</name>
</gene>